<evidence type="ECO:0000256" key="6">
    <source>
        <dbReference type="ARBA" id="ARBA00022741"/>
    </source>
</evidence>
<feature type="binding site" evidence="11">
    <location>
        <position position="161"/>
    </location>
    <ligand>
        <name>ATP</name>
        <dbReference type="ChEBI" id="CHEBI:30616"/>
    </ligand>
</feature>
<feature type="binding site" evidence="11">
    <location>
        <position position="112"/>
    </location>
    <ligand>
        <name>ATP</name>
        <dbReference type="ChEBI" id="CHEBI:30616"/>
    </ligand>
</feature>
<dbReference type="Gene3D" id="1.10.246.80">
    <property type="match status" value="1"/>
</dbReference>
<comment type="miscellaneous">
    <text evidence="11">A single active site specifically recognizes both ATP and CTP and is responsible for their addition.</text>
</comment>
<keyword evidence="9 11" id="KW-0460">Magnesium</keyword>
<protein>
    <recommendedName>
        <fullName evidence="11">CCA-adding enzyme</fullName>
        <ecNumber evidence="11">2.7.7.72</ecNumber>
    </recommendedName>
    <alternativeName>
        <fullName evidence="11">CCA tRNA nucleotidyltransferase</fullName>
    </alternativeName>
    <alternativeName>
        <fullName evidence="11">tRNA CCA-pyrophosphorylase</fullName>
    </alternativeName>
    <alternativeName>
        <fullName evidence="11">tRNA adenylyl-/cytidylyl- transferase</fullName>
    </alternativeName>
    <alternativeName>
        <fullName evidence="11">tRNA nucleotidyltransferase</fullName>
    </alternativeName>
    <alternativeName>
        <fullName evidence="11">tRNA-NT</fullName>
    </alternativeName>
</protein>
<dbReference type="InterPro" id="IPR043519">
    <property type="entry name" value="NT_sf"/>
</dbReference>
<evidence type="ECO:0000256" key="9">
    <source>
        <dbReference type="ARBA" id="ARBA00022842"/>
    </source>
</evidence>
<feature type="binding site" evidence="11">
    <location>
        <position position="164"/>
    </location>
    <ligand>
        <name>CTP</name>
        <dbReference type="ChEBI" id="CHEBI:37563"/>
    </ligand>
</feature>
<keyword evidence="6 11" id="KW-0547">Nucleotide-binding</keyword>
<dbReference type="OrthoDB" id="9805698at2"/>
<proteinExistence type="inferred from homology"/>
<dbReference type="EC" id="2.7.7.72" evidence="11"/>
<dbReference type="Pfam" id="PF13735">
    <property type="entry name" value="tRNA_NucTran2_2"/>
    <property type="match status" value="1"/>
</dbReference>
<dbReference type="Gene3D" id="1.10.3090.10">
    <property type="entry name" value="cca-adding enzyme, domain 2"/>
    <property type="match status" value="1"/>
</dbReference>
<keyword evidence="8 11" id="KW-0067">ATP-binding</keyword>
<keyword evidence="7 11" id="KW-0692">RNA repair</keyword>
<feature type="binding site" evidence="11">
    <location>
        <position position="112"/>
    </location>
    <ligand>
        <name>CTP</name>
        <dbReference type="ChEBI" id="CHEBI:37563"/>
    </ligand>
</feature>
<name>A0A239U356_9STAP</name>
<dbReference type="Gene3D" id="3.30.460.10">
    <property type="entry name" value="Beta Polymerase, domain 2"/>
    <property type="match status" value="1"/>
</dbReference>
<dbReference type="EMBL" id="BKAR01000001">
    <property type="protein sequence ID" value="GEP83438.1"/>
    <property type="molecule type" value="Genomic_DNA"/>
</dbReference>
<comment type="caution">
    <text evidence="15">The sequence shown here is derived from an EMBL/GenBank/DDBJ whole genome shotgun (WGS) entry which is preliminary data.</text>
</comment>
<evidence type="ECO:0000256" key="8">
    <source>
        <dbReference type="ARBA" id="ARBA00022840"/>
    </source>
</evidence>
<evidence type="ECO:0000256" key="11">
    <source>
        <dbReference type="HAMAP-Rule" id="MF_01263"/>
    </source>
</evidence>
<accession>A0A239U356</accession>
<dbReference type="InterPro" id="IPR050264">
    <property type="entry name" value="Bact_CCA-adding_enz_type3_sf"/>
</dbReference>
<keyword evidence="3 11" id="KW-0819">tRNA processing</keyword>
<evidence type="ECO:0000313" key="16">
    <source>
        <dbReference type="Proteomes" id="UP000321736"/>
    </source>
</evidence>
<comment type="catalytic activity">
    <reaction evidence="11">
        <text>a tRNA precursor + 2 CTP + ATP = a tRNA with a 3' CCA end + 3 diphosphate</text>
        <dbReference type="Rhea" id="RHEA:14433"/>
        <dbReference type="Rhea" id="RHEA-COMP:10465"/>
        <dbReference type="Rhea" id="RHEA-COMP:10468"/>
        <dbReference type="ChEBI" id="CHEBI:30616"/>
        <dbReference type="ChEBI" id="CHEBI:33019"/>
        <dbReference type="ChEBI" id="CHEBI:37563"/>
        <dbReference type="ChEBI" id="CHEBI:74896"/>
        <dbReference type="ChEBI" id="CHEBI:83071"/>
        <dbReference type="EC" id="2.7.7.72"/>
    </reaction>
</comment>
<feature type="binding site" evidence="11">
    <location>
        <position position="158"/>
    </location>
    <ligand>
        <name>ATP</name>
        <dbReference type="ChEBI" id="CHEBI:30616"/>
    </ligand>
</feature>
<feature type="binding site" evidence="11">
    <location>
        <position position="28"/>
    </location>
    <ligand>
        <name>ATP</name>
        <dbReference type="ChEBI" id="CHEBI:30616"/>
    </ligand>
</feature>
<feature type="binding site" evidence="11">
    <location>
        <position position="28"/>
    </location>
    <ligand>
        <name>CTP</name>
        <dbReference type="ChEBI" id="CHEBI:37563"/>
    </ligand>
</feature>
<feature type="binding site" evidence="11">
    <location>
        <position position="31"/>
    </location>
    <ligand>
        <name>ATP</name>
        <dbReference type="ChEBI" id="CHEBI:30616"/>
    </ligand>
</feature>
<comment type="subunit">
    <text evidence="11">Homodimer.</text>
</comment>
<evidence type="ECO:0000313" key="15">
    <source>
        <dbReference type="EMBL" id="GEP83438.1"/>
    </source>
</evidence>
<keyword evidence="10 11" id="KW-0694">RNA-binding</keyword>
<organism evidence="15 16">
    <name type="scientific">Staphylococcus piscifermentans</name>
    <dbReference type="NCBI Taxonomy" id="70258"/>
    <lineage>
        <taxon>Bacteria</taxon>
        <taxon>Bacillati</taxon>
        <taxon>Bacillota</taxon>
        <taxon>Bacilli</taxon>
        <taxon>Bacillales</taxon>
        <taxon>Staphylococcaceae</taxon>
        <taxon>Staphylococcus</taxon>
    </lineage>
</organism>
<dbReference type="InterPro" id="IPR023068">
    <property type="entry name" value="CCA-adding_enz_firmicutes"/>
</dbReference>
<keyword evidence="16" id="KW-1185">Reference proteome</keyword>
<feature type="binding site" evidence="11">
    <location>
        <position position="155"/>
    </location>
    <ligand>
        <name>CTP</name>
        <dbReference type="ChEBI" id="CHEBI:37563"/>
    </ligand>
</feature>
<feature type="binding site" evidence="11">
    <location>
        <position position="41"/>
    </location>
    <ligand>
        <name>Mg(2+)</name>
        <dbReference type="ChEBI" id="CHEBI:18420"/>
    </ligand>
</feature>
<reference evidence="15 16" key="1">
    <citation type="submission" date="2019-07" db="EMBL/GenBank/DDBJ databases">
        <title>Whole genome shotgun sequence of Staphylococcus piscifermentans NBRC 109625.</title>
        <authorList>
            <person name="Hosoyama A."/>
            <person name="Uohara A."/>
            <person name="Ohji S."/>
            <person name="Ichikawa N."/>
        </authorList>
    </citation>
    <scope>NUCLEOTIDE SEQUENCE [LARGE SCALE GENOMIC DNA]</scope>
    <source>
        <strain evidence="15 16">NBRC 109625</strain>
    </source>
</reference>
<comment type="cofactor">
    <cofactor evidence="1 11">
        <name>Mg(2+)</name>
        <dbReference type="ChEBI" id="CHEBI:18420"/>
    </cofactor>
</comment>
<feature type="domain" description="Poly A polymerase head" evidence="12">
    <location>
        <begin position="23"/>
        <end position="142"/>
    </location>
</feature>
<dbReference type="AlphaFoldDB" id="A0A239U356"/>
<feature type="binding site" evidence="11">
    <location>
        <position position="155"/>
    </location>
    <ligand>
        <name>ATP</name>
        <dbReference type="ChEBI" id="CHEBI:30616"/>
    </ligand>
</feature>
<dbReference type="CDD" id="cd05398">
    <property type="entry name" value="NT_ClassII-CCAase"/>
    <property type="match status" value="1"/>
</dbReference>
<feature type="domain" description="tRNA nucleotidyltransferase/poly(A) polymerase RNA and SrmB- binding" evidence="13">
    <location>
        <begin position="171"/>
        <end position="229"/>
    </location>
</feature>
<dbReference type="HAMAP" id="MF_01263">
    <property type="entry name" value="CCA_bact_type3"/>
    <property type="match status" value="1"/>
</dbReference>
<feature type="domain" description="CCA-adding enzyme C-terminal" evidence="14">
    <location>
        <begin position="247"/>
        <end position="394"/>
    </location>
</feature>
<keyword evidence="4 11" id="KW-0548">Nucleotidyltransferase</keyword>
<dbReference type="NCBIfam" id="NF009814">
    <property type="entry name" value="PRK13299.1"/>
    <property type="match status" value="1"/>
</dbReference>
<dbReference type="Proteomes" id="UP000321736">
    <property type="component" value="Unassembled WGS sequence"/>
</dbReference>
<dbReference type="GO" id="GO:0000049">
    <property type="term" value="F:tRNA binding"/>
    <property type="evidence" value="ECO:0007669"/>
    <property type="project" value="UniProtKB-UniRule"/>
</dbReference>
<evidence type="ECO:0000256" key="2">
    <source>
        <dbReference type="ARBA" id="ARBA00022679"/>
    </source>
</evidence>
<dbReference type="GO" id="GO:0004810">
    <property type="term" value="F:CCA tRNA nucleotidyltransferase activity"/>
    <property type="evidence" value="ECO:0007669"/>
    <property type="project" value="UniProtKB-UniRule"/>
</dbReference>
<feature type="binding site" evidence="11">
    <location>
        <position position="43"/>
    </location>
    <ligand>
        <name>Mg(2+)</name>
        <dbReference type="ChEBI" id="CHEBI:18420"/>
    </ligand>
</feature>
<dbReference type="GO" id="GO:0000287">
    <property type="term" value="F:magnesium ion binding"/>
    <property type="evidence" value="ECO:0007669"/>
    <property type="project" value="UniProtKB-UniRule"/>
</dbReference>
<feature type="binding site" evidence="11">
    <location>
        <position position="31"/>
    </location>
    <ligand>
        <name>CTP</name>
        <dbReference type="ChEBI" id="CHEBI:37563"/>
    </ligand>
</feature>
<dbReference type="GO" id="GO:0005524">
    <property type="term" value="F:ATP binding"/>
    <property type="evidence" value="ECO:0007669"/>
    <property type="project" value="UniProtKB-UniRule"/>
</dbReference>
<evidence type="ECO:0000259" key="14">
    <source>
        <dbReference type="Pfam" id="PF13735"/>
    </source>
</evidence>
<evidence type="ECO:0000256" key="1">
    <source>
        <dbReference type="ARBA" id="ARBA00001946"/>
    </source>
</evidence>
<evidence type="ECO:0000259" key="12">
    <source>
        <dbReference type="Pfam" id="PF01743"/>
    </source>
</evidence>
<dbReference type="InterPro" id="IPR002646">
    <property type="entry name" value="PolA_pol_head_dom"/>
</dbReference>
<feature type="binding site" evidence="11">
    <location>
        <position position="164"/>
    </location>
    <ligand>
        <name>ATP</name>
        <dbReference type="ChEBI" id="CHEBI:30616"/>
    </ligand>
</feature>
<dbReference type="GO" id="GO:0042245">
    <property type="term" value="P:RNA repair"/>
    <property type="evidence" value="ECO:0007669"/>
    <property type="project" value="UniProtKB-KW"/>
</dbReference>
<dbReference type="PANTHER" id="PTHR46173">
    <property type="entry name" value="CCA TRNA NUCLEOTIDYLTRANSFERASE 1, MITOCHONDRIAL"/>
    <property type="match status" value="1"/>
</dbReference>
<evidence type="ECO:0000256" key="5">
    <source>
        <dbReference type="ARBA" id="ARBA00022723"/>
    </source>
</evidence>
<sequence>MNKDLFLQSAPILQQIQESGYEAYYVGGSVRDYLMGRPIHDIDITTSAAPEEIEAIFDHTIPIGKEHGTINVVYNHENYEVTTFRAEGEYKDHRRPSEVRFVRDLYQDVERRDFTINAIAMDEHFEIKDFFNGYNDIKNKVIKTVGNAEERFDEDALRILRGLRFKSQLQFQIDPATYQAMADKMEDTAFLSIERIIVELRKLLEGVDAPLVYPLLNQLEFFKFVPFFKAFNTAAIKVKEPIKFELLIALLLFKEPSEVALSQLKISNDSKKAIHQFINIFEALPNIKTKKELRVFVYDYGISVLSYILDMSNTLSANGLELSHPLIFNHETLKEIDQNLIIHQRSDMMVNGKDILEALDLKGGPWLKEVLRKIECAIINQEVPNKKSEIVNWVKTHVEI</sequence>
<dbReference type="SUPFAM" id="SSF81891">
    <property type="entry name" value="Poly A polymerase C-terminal region-like"/>
    <property type="match status" value="1"/>
</dbReference>
<keyword evidence="2 11" id="KW-0808">Transferase</keyword>
<evidence type="ECO:0000256" key="10">
    <source>
        <dbReference type="ARBA" id="ARBA00022884"/>
    </source>
</evidence>
<dbReference type="Pfam" id="PF01743">
    <property type="entry name" value="PolyA_pol"/>
    <property type="match status" value="1"/>
</dbReference>
<keyword evidence="5 11" id="KW-0479">Metal-binding</keyword>
<dbReference type="SUPFAM" id="SSF81301">
    <property type="entry name" value="Nucleotidyltransferase"/>
    <property type="match status" value="1"/>
</dbReference>
<gene>
    <name evidence="11 15" type="primary">cca</name>
    <name evidence="15" type="ORF">SPI02_00230</name>
</gene>
<dbReference type="InterPro" id="IPR032810">
    <property type="entry name" value="CCA-adding_enz_C"/>
</dbReference>
<feature type="binding site" evidence="11">
    <location>
        <position position="161"/>
    </location>
    <ligand>
        <name>CTP</name>
        <dbReference type="ChEBI" id="CHEBI:37563"/>
    </ligand>
</feature>
<evidence type="ECO:0000256" key="4">
    <source>
        <dbReference type="ARBA" id="ARBA00022695"/>
    </source>
</evidence>
<feature type="binding site" evidence="11">
    <location>
        <position position="158"/>
    </location>
    <ligand>
        <name>CTP</name>
        <dbReference type="ChEBI" id="CHEBI:37563"/>
    </ligand>
</feature>
<dbReference type="PANTHER" id="PTHR46173:SF1">
    <property type="entry name" value="CCA TRNA NUCLEOTIDYLTRANSFERASE 1, MITOCHONDRIAL"/>
    <property type="match status" value="1"/>
</dbReference>
<dbReference type="RefSeq" id="WP_095105224.1">
    <property type="nucleotide sequence ID" value="NZ_BKAR01000001.1"/>
</dbReference>
<comment type="similarity">
    <text evidence="11">Belongs to the tRNA nucleotidyltransferase/poly(A) polymerase family. Bacterial CCA-adding enzyme type 3 subfamily.</text>
</comment>
<evidence type="ECO:0000256" key="3">
    <source>
        <dbReference type="ARBA" id="ARBA00022694"/>
    </source>
</evidence>
<comment type="function">
    <text evidence="11">Catalyzes the addition and repair of the essential 3'-terminal CCA sequence in tRNAs without using a nucleic acid template. Adds these three nucleotides in the order of C, C, and A to the tRNA nucleotide-73, using CTP and ATP as substrates and producing inorganic pyrophosphate. tRNA 3'-terminal CCA addition is required both for tRNA processing and repair. Also involved in tRNA surveillance by mediating tandem CCA addition to generate a CCACCA at the 3' terminus of unstable tRNAs. While stable tRNAs receive only 3'-terminal CCA, unstable tRNAs are marked with CCACCA and rapidly degraded.</text>
</comment>
<dbReference type="Pfam" id="PF12627">
    <property type="entry name" value="PolyA_pol_RNAbd"/>
    <property type="match status" value="1"/>
</dbReference>
<comment type="catalytic activity">
    <reaction evidence="11">
        <text>a tRNA with a 3' CCA end + 2 CTP + ATP = a tRNA with a 3' CCACCA end + 3 diphosphate</text>
        <dbReference type="Rhea" id="RHEA:76235"/>
        <dbReference type="Rhea" id="RHEA-COMP:10468"/>
        <dbReference type="Rhea" id="RHEA-COMP:18655"/>
        <dbReference type="ChEBI" id="CHEBI:30616"/>
        <dbReference type="ChEBI" id="CHEBI:33019"/>
        <dbReference type="ChEBI" id="CHEBI:37563"/>
        <dbReference type="ChEBI" id="CHEBI:83071"/>
        <dbReference type="ChEBI" id="CHEBI:195187"/>
    </reaction>
</comment>
<dbReference type="GO" id="GO:0001680">
    <property type="term" value="P:tRNA 3'-terminal CCA addition"/>
    <property type="evidence" value="ECO:0007669"/>
    <property type="project" value="UniProtKB-UniRule"/>
</dbReference>
<evidence type="ECO:0000259" key="13">
    <source>
        <dbReference type="Pfam" id="PF12627"/>
    </source>
</evidence>
<evidence type="ECO:0000256" key="7">
    <source>
        <dbReference type="ARBA" id="ARBA00022800"/>
    </source>
</evidence>
<dbReference type="InterPro" id="IPR032828">
    <property type="entry name" value="PolyA_RNA-bd"/>
</dbReference>